<evidence type="ECO:0008006" key="3">
    <source>
        <dbReference type="Google" id="ProtNLM"/>
    </source>
</evidence>
<organism evidence="2">
    <name type="scientific">Tanacetum cinerariifolium</name>
    <name type="common">Dalmatian daisy</name>
    <name type="synonym">Chrysanthemum cinerariifolium</name>
    <dbReference type="NCBI Taxonomy" id="118510"/>
    <lineage>
        <taxon>Eukaryota</taxon>
        <taxon>Viridiplantae</taxon>
        <taxon>Streptophyta</taxon>
        <taxon>Embryophyta</taxon>
        <taxon>Tracheophyta</taxon>
        <taxon>Spermatophyta</taxon>
        <taxon>Magnoliopsida</taxon>
        <taxon>eudicotyledons</taxon>
        <taxon>Gunneridae</taxon>
        <taxon>Pentapetalae</taxon>
        <taxon>asterids</taxon>
        <taxon>campanulids</taxon>
        <taxon>Asterales</taxon>
        <taxon>Asteraceae</taxon>
        <taxon>Asteroideae</taxon>
        <taxon>Anthemideae</taxon>
        <taxon>Anthemidinae</taxon>
        <taxon>Tanacetum</taxon>
    </lineage>
</organism>
<name>A0A699GRY6_TANCI</name>
<protein>
    <recommendedName>
        <fullName evidence="3">Reverse transcriptase domain-containing protein</fullName>
    </recommendedName>
</protein>
<proteinExistence type="predicted"/>
<dbReference type="EMBL" id="BKCJ010047221">
    <property type="protein sequence ID" value="GEW15654.1"/>
    <property type="molecule type" value="Genomic_DNA"/>
</dbReference>
<comment type="caution">
    <text evidence="2">The sequence shown here is derived from an EMBL/GenBank/DDBJ whole genome shotgun (WGS) entry which is preliminary data.</text>
</comment>
<accession>A0A699GRY6</accession>
<sequence>MLLMTDIHFLEELLIDDSILSHESSDPNLEDNPSIPRPPPEPPDAKTDTGEGISVVMNIKDKFDENEDFHFFMFDKVFSLLSAESEDMIFDLGISD</sequence>
<reference evidence="2" key="1">
    <citation type="journal article" date="2019" name="Sci. Rep.">
        <title>Draft genome of Tanacetum cinerariifolium, the natural source of mosquito coil.</title>
        <authorList>
            <person name="Yamashiro T."/>
            <person name="Shiraishi A."/>
            <person name="Satake H."/>
            <person name="Nakayama K."/>
        </authorList>
    </citation>
    <scope>NUCLEOTIDE SEQUENCE</scope>
</reference>
<gene>
    <name evidence="2" type="ORF">Tci_187630</name>
</gene>
<evidence type="ECO:0000313" key="2">
    <source>
        <dbReference type="EMBL" id="GEW15654.1"/>
    </source>
</evidence>
<evidence type="ECO:0000256" key="1">
    <source>
        <dbReference type="SAM" id="MobiDB-lite"/>
    </source>
</evidence>
<feature type="region of interest" description="Disordered" evidence="1">
    <location>
        <begin position="21"/>
        <end position="50"/>
    </location>
</feature>
<dbReference type="AlphaFoldDB" id="A0A699GRY6"/>